<accession>A0A854QFK1</accession>
<protein>
    <submittedName>
        <fullName evidence="2">Uncharacterized protein</fullName>
    </submittedName>
</protein>
<gene>
    <name evidence="2" type="ORF">C361_02873</name>
</gene>
<organism evidence="2 3">
    <name type="scientific">Cryptococcus neoformans Tu259-1</name>
    <dbReference type="NCBI Taxonomy" id="1230072"/>
    <lineage>
        <taxon>Eukaryota</taxon>
        <taxon>Fungi</taxon>
        <taxon>Dikarya</taxon>
        <taxon>Basidiomycota</taxon>
        <taxon>Agaricomycotina</taxon>
        <taxon>Tremellomycetes</taxon>
        <taxon>Tremellales</taxon>
        <taxon>Cryptococcaceae</taxon>
        <taxon>Cryptococcus</taxon>
        <taxon>Cryptococcus neoformans species complex</taxon>
    </lineage>
</organism>
<evidence type="ECO:0000313" key="2">
    <source>
        <dbReference type="EMBL" id="OXG23106.1"/>
    </source>
</evidence>
<dbReference type="AlphaFoldDB" id="A0A854QFK1"/>
<sequence>MHEDSTTLRTADGANSRHMQLEIRKSFHDDWLRVQGQGGGGPMEVKARRWKWKVEKALLSFTARQTGNSERASGAKCQHPRQHAPLPVKNRVAKKL</sequence>
<dbReference type="EMBL" id="AMKT01000037">
    <property type="protein sequence ID" value="OXG23106.1"/>
    <property type="molecule type" value="Genomic_DNA"/>
</dbReference>
<proteinExistence type="predicted"/>
<evidence type="ECO:0000313" key="3">
    <source>
        <dbReference type="Proteomes" id="UP000199727"/>
    </source>
</evidence>
<comment type="caution">
    <text evidence="2">The sequence shown here is derived from an EMBL/GenBank/DDBJ whole genome shotgun (WGS) entry which is preliminary data.</text>
</comment>
<feature type="region of interest" description="Disordered" evidence="1">
    <location>
        <begin position="65"/>
        <end position="96"/>
    </location>
</feature>
<name>A0A854QFK1_CRYNE</name>
<dbReference type="Proteomes" id="UP000199727">
    <property type="component" value="Unassembled WGS sequence"/>
</dbReference>
<evidence type="ECO:0000256" key="1">
    <source>
        <dbReference type="SAM" id="MobiDB-lite"/>
    </source>
</evidence>
<reference evidence="2 3" key="1">
    <citation type="submission" date="2017-06" db="EMBL/GenBank/DDBJ databases">
        <title>Global population genomics of the pathogenic fungus Cryptococcus neoformans var. grubii.</title>
        <authorList>
            <person name="Cuomo C."/>
            <person name="Litvintseva A."/>
            <person name="Chen Y."/>
            <person name="Young S."/>
            <person name="Zeng Q."/>
            <person name="Chapman S."/>
            <person name="Gujja S."/>
            <person name="Saif S."/>
            <person name="Birren B."/>
        </authorList>
    </citation>
    <scope>NUCLEOTIDE SEQUENCE [LARGE SCALE GENOMIC DNA]</scope>
    <source>
        <strain evidence="2 3">Tu259-1</strain>
    </source>
</reference>